<accession>A0A3M0IV47</accession>
<dbReference type="EMBL" id="QRBI01000229">
    <property type="protein sequence ID" value="RMB92332.1"/>
    <property type="molecule type" value="Genomic_DNA"/>
</dbReference>
<evidence type="ECO:0000313" key="1">
    <source>
        <dbReference type="EMBL" id="RMB92332.1"/>
    </source>
</evidence>
<name>A0A3M0IV47_HIRRU</name>
<keyword evidence="2" id="KW-1185">Reference proteome</keyword>
<proteinExistence type="predicted"/>
<evidence type="ECO:0000313" key="2">
    <source>
        <dbReference type="Proteomes" id="UP000269221"/>
    </source>
</evidence>
<sequence length="103" mass="10911">MPAWKLVNPANKDSTASPAVTRKTSASVLEMSLRLEGPSLCKRLPCLKSRAMLLVLKAASPALLIKPICGGEGAEHLGDSSILRDGAVLLTDFLTVESMFSLC</sequence>
<dbReference type="AlphaFoldDB" id="A0A3M0IV47"/>
<organism evidence="1 2">
    <name type="scientific">Hirundo rustica rustica</name>
    <dbReference type="NCBI Taxonomy" id="333673"/>
    <lineage>
        <taxon>Eukaryota</taxon>
        <taxon>Metazoa</taxon>
        <taxon>Chordata</taxon>
        <taxon>Craniata</taxon>
        <taxon>Vertebrata</taxon>
        <taxon>Euteleostomi</taxon>
        <taxon>Archelosauria</taxon>
        <taxon>Archosauria</taxon>
        <taxon>Dinosauria</taxon>
        <taxon>Saurischia</taxon>
        <taxon>Theropoda</taxon>
        <taxon>Coelurosauria</taxon>
        <taxon>Aves</taxon>
        <taxon>Neognathae</taxon>
        <taxon>Neoaves</taxon>
        <taxon>Telluraves</taxon>
        <taxon>Australaves</taxon>
        <taxon>Passeriformes</taxon>
        <taxon>Sylvioidea</taxon>
        <taxon>Hirundinidae</taxon>
        <taxon>Hirundo</taxon>
    </lineage>
</organism>
<dbReference type="Proteomes" id="UP000269221">
    <property type="component" value="Unassembled WGS sequence"/>
</dbReference>
<reference evidence="1 2" key="1">
    <citation type="submission" date="2018-07" db="EMBL/GenBank/DDBJ databases">
        <title>A high quality draft genome assembly of the barn swallow (H. rustica rustica).</title>
        <authorList>
            <person name="Formenti G."/>
            <person name="Chiara M."/>
            <person name="Poveda L."/>
            <person name="Francoijs K.-J."/>
            <person name="Bonisoli-Alquati A."/>
            <person name="Canova L."/>
            <person name="Gianfranceschi L."/>
            <person name="Horner D.S."/>
            <person name="Saino N."/>
        </authorList>
    </citation>
    <scope>NUCLEOTIDE SEQUENCE [LARGE SCALE GENOMIC DNA]</scope>
    <source>
        <strain evidence="1">Chelidonia</strain>
        <tissue evidence="1">Blood</tissue>
    </source>
</reference>
<gene>
    <name evidence="1" type="ORF">DUI87_31206</name>
</gene>
<protein>
    <submittedName>
        <fullName evidence="1">Uncharacterized protein</fullName>
    </submittedName>
</protein>
<comment type="caution">
    <text evidence="1">The sequence shown here is derived from an EMBL/GenBank/DDBJ whole genome shotgun (WGS) entry which is preliminary data.</text>
</comment>